<accession>A0A8J7Z8C4</accession>
<feature type="compositionally biased region" description="Polar residues" evidence="1">
    <location>
        <begin position="220"/>
        <end position="231"/>
    </location>
</feature>
<evidence type="ECO:0000313" key="3">
    <source>
        <dbReference type="Proteomes" id="UP000646053"/>
    </source>
</evidence>
<dbReference type="EMBL" id="WVIE01000014">
    <property type="protein sequence ID" value="NDJ18253.1"/>
    <property type="molecule type" value="Genomic_DNA"/>
</dbReference>
<feature type="region of interest" description="Disordered" evidence="1">
    <location>
        <begin position="180"/>
        <end position="231"/>
    </location>
</feature>
<keyword evidence="3" id="KW-1185">Reference proteome</keyword>
<dbReference type="AlphaFoldDB" id="A0A8J7Z8C4"/>
<comment type="caution">
    <text evidence="2">The sequence shown here is derived from an EMBL/GenBank/DDBJ whole genome shotgun (WGS) entry which is preliminary data.</text>
</comment>
<feature type="compositionally biased region" description="Low complexity" evidence="1">
    <location>
        <begin position="195"/>
        <end position="205"/>
    </location>
</feature>
<dbReference type="Proteomes" id="UP000646053">
    <property type="component" value="Unassembled WGS sequence"/>
</dbReference>
<evidence type="ECO:0000313" key="2">
    <source>
        <dbReference type="EMBL" id="NDJ18253.1"/>
    </source>
</evidence>
<reference evidence="2" key="1">
    <citation type="submission" date="2019-12" db="EMBL/GenBank/DDBJ databases">
        <title>High-Quality draft genome sequences of three cyanobacteria isolated from the limestone walls of the Old Cathedral of Coimbra.</title>
        <authorList>
            <person name="Tiago I."/>
            <person name="Soares F."/>
            <person name="Portugal A."/>
        </authorList>
    </citation>
    <scope>NUCLEOTIDE SEQUENCE</scope>
    <source>
        <strain evidence="2">A</strain>
    </source>
</reference>
<evidence type="ECO:0000256" key="1">
    <source>
        <dbReference type="SAM" id="MobiDB-lite"/>
    </source>
</evidence>
<protein>
    <submittedName>
        <fullName evidence="2">Uncharacterized protein</fullName>
    </submittedName>
</protein>
<sequence length="231" mass="24401">MPNLMRVFRLPVAQVITASLVALAVPLPPELHMAFIVPAHGAVLDDLFERPEPNLYRLCAADLARANVPTAVVAEACSNAVRPDDLGVCVRRMAEVQVAGVDALSVCRQVRRPLEAATCVVDIGRQAAQTAFADVLDSCRRTLLPATFSRCVVGLNNDLNIATKQAIATCLDTSDRPRDLVPVTIPSSDLPPAVPTITPSASPSTPGTPLPPGSSPVQPSPTLNTPLPQRN</sequence>
<organism evidence="2 3">
    <name type="scientific">Myxacorys almedinensis A</name>
    <dbReference type="NCBI Taxonomy" id="2690445"/>
    <lineage>
        <taxon>Bacteria</taxon>
        <taxon>Bacillati</taxon>
        <taxon>Cyanobacteriota</taxon>
        <taxon>Cyanophyceae</taxon>
        <taxon>Leptolyngbyales</taxon>
        <taxon>Leptolyngbyaceae</taxon>
        <taxon>Myxacorys</taxon>
        <taxon>Myxacorys almedinensis</taxon>
    </lineage>
</organism>
<gene>
    <name evidence="2" type="ORF">GS601_13285</name>
</gene>
<proteinExistence type="predicted"/>
<name>A0A8J7Z8C4_9CYAN</name>